<gene>
    <name evidence="1" type="ORF">SG34_031715</name>
</gene>
<dbReference type="KEGG" id="tvd:SG34_031715"/>
<dbReference type="EMBL" id="CP059734">
    <property type="protein sequence ID" value="WDE08492.1"/>
    <property type="molecule type" value="Genomic_DNA"/>
</dbReference>
<evidence type="ECO:0000313" key="1">
    <source>
        <dbReference type="EMBL" id="WDE08492.1"/>
    </source>
</evidence>
<dbReference type="Proteomes" id="UP000032352">
    <property type="component" value="Chromosome pTvir"/>
</dbReference>
<name>A0AAE9ZD01_9GAMM</name>
<accession>A0AAE9ZD01</accession>
<organism evidence="1 2">
    <name type="scientific">Thalassomonas viridans</name>
    <dbReference type="NCBI Taxonomy" id="137584"/>
    <lineage>
        <taxon>Bacteria</taxon>
        <taxon>Pseudomonadati</taxon>
        <taxon>Pseudomonadota</taxon>
        <taxon>Gammaproteobacteria</taxon>
        <taxon>Alteromonadales</taxon>
        <taxon>Colwelliaceae</taxon>
        <taxon>Thalassomonas</taxon>
    </lineage>
</organism>
<protein>
    <submittedName>
        <fullName evidence="1">Uncharacterized protein</fullName>
    </submittedName>
</protein>
<dbReference type="AlphaFoldDB" id="A0AAE9ZD01"/>
<keyword evidence="2" id="KW-1185">Reference proteome</keyword>
<evidence type="ECO:0000313" key="2">
    <source>
        <dbReference type="Proteomes" id="UP000032352"/>
    </source>
</evidence>
<reference evidence="1 2" key="2">
    <citation type="journal article" date="2022" name="Mar. Drugs">
        <title>Bioassay-Guided Fractionation Leads to the Detection of Cholic Acid Generated by the Rare Thalassomonas sp.</title>
        <authorList>
            <person name="Pheiffer F."/>
            <person name="Schneider Y.K."/>
            <person name="Hansen E.H."/>
            <person name="Andersen J.H."/>
            <person name="Isaksson J."/>
            <person name="Busche T."/>
            <person name="R C."/>
            <person name="Kalinowski J."/>
            <person name="Zyl L.V."/>
            <person name="Trindade M."/>
        </authorList>
    </citation>
    <scope>NUCLEOTIDE SEQUENCE [LARGE SCALE GENOMIC DNA]</scope>
    <source>
        <strain evidence="1 2">XOM25</strain>
    </source>
</reference>
<sequence length="100" mass="10888">MATSPCWRNDINVLAGNISAQNTIVQAGCSNEDAANADINSLGEEQTKSLYRESRTHGLTLDFSDSFLSAVKESIRENEGLQTDKQVVNKVVFLTLGINL</sequence>
<reference evidence="1 2" key="1">
    <citation type="journal article" date="2015" name="Genome Announc.">
        <title>Draft Genome Sequences of Marine Isolates of Thalassomonas viridans and Thalassomonas actiniarum.</title>
        <authorList>
            <person name="Olonade I."/>
            <person name="van Zyl L.J."/>
            <person name="Trindade M."/>
        </authorList>
    </citation>
    <scope>NUCLEOTIDE SEQUENCE [LARGE SCALE GENOMIC DNA]</scope>
    <source>
        <strain evidence="1 2">XOM25</strain>
    </source>
</reference>
<proteinExistence type="predicted"/>